<keyword evidence="1" id="KW-0472">Membrane</keyword>
<name>T5KDX6_MICMQ</name>
<keyword evidence="1" id="KW-0812">Transmembrane</keyword>
<dbReference type="Proteomes" id="UP000016033">
    <property type="component" value="Unassembled WGS sequence"/>
</dbReference>
<comment type="caution">
    <text evidence="2">The sequence shown here is derived from an EMBL/GenBank/DDBJ whole genome shotgun (WGS) entry which is preliminary data.</text>
</comment>
<evidence type="ECO:0000256" key="1">
    <source>
        <dbReference type="SAM" id="Phobius"/>
    </source>
</evidence>
<reference evidence="2 3" key="1">
    <citation type="journal article" date="2013" name="Genome Announc.">
        <title>Whole-genome sequences of five oyster-associated bacteria show potential for crude oil hydrocarbon degradation.</title>
        <authorList>
            <person name="Chauhan A."/>
            <person name="Green S."/>
            <person name="Pathak A."/>
            <person name="Thomas J."/>
            <person name="Venkatramanan R."/>
        </authorList>
    </citation>
    <scope>NUCLEOTIDE SEQUENCE [LARGE SCALE GENOMIC DNA]</scope>
    <source>
        <strain evidence="2 3">MF109</strain>
    </source>
</reference>
<organism evidence="2 3">
    <name type="scientific">Microbacterium maritypicum MF109</name>
    <dbReference type="NCBI Taxonomy" id="1333857"/>
    <lineage>
        <taxon>Bacteria</taxon>
        <taxon>Bacillati</taxon>
        <taxon>Actinomycetota</taxon>
        <taxon>Actinomycetes</taxon>
        <taxon>Micrococcales</taxon>
        <taxon>Microbacteriaceae</taxon>
        <taxon>Microbacterium</taxon>
    </lineage>
</organism>
<feature type="transmembrane region" description="Helical" evidence="1">
    <location>
        <begin position="6"/>
        <end position="24"/>
    </location>
</feature>
<dbReference type="EMBL" id="ATAO01000206">
    <property type="protein sequence ID" value="EQM74687.1"/>
    <property type="molecule type" value="Genomic_DNA"/>
</dbReference>
<evidence type="ECO:0000313" key="3">
    <source>
        <dbReference type="Proteomes" id="UP000016033"/>
    </source>
</evidence>
<sequence length="36" mass="4042">MAGMKFTIGFLAGGAIVAAWLRWWRPLAIAWWAQGH</sequence>
<proteinExistence type="predicted"/>
<evidence type="ECO:0000313" key="2">
    <source>
        <dbReference type="EMBL" id="EQM74687.1"/>
    </source>
</evidence>
<accession>T5KDX6</accession>
<gene>
    <name evidence="2" type="ORF">L687_04300</name>
</gene>
<keyword evidence="1" id="KW-1133">Transmembrane helix</keyword>
<protein>
    <submittedName>
        <fullName evidence="2">Uncharacterized protein</fullName>
    </submittedName>
</protein>
<dbReference type="PATRIC" id="fig|1333857.3.peg.2843"/>
<dbReference type="AlphaFoldDB" id="T5KDX6"/>